<dbReference type="InterPro" id="IPR001367">
    <property type="entry name" value="Fe_dep_repressor"/>
</dbReference>
<evidence type="ECO:0000256" key="9">
    <source>
        <dbReference type="ARBA" id="ARBA00023159"/>
    </source>
</evidence>
<dbReference type="GO" id="GO:0046983">
    <property type="term" value="F:protein dimerization activity"/>
    <property type="evidence" value="ECO:0007669"/>
    <property type="project" value="InterPro"/>
</dbReference>
<evidence type="ECO:0000256" key="10">
    <source>
        <dbReference type="ARBA" id="ARBA00023163"/>
    </source>
</evidence>
<dbReference type="InterPro" id="IPR050536">
    <property type="entry name" value="DtxR_MntR_Metal-Reg"/>
</dbReference>
<dbReference type="EMBL" id="AKFS01000118">
    <property type="protein sequence ID" value="EJF46786.1"/>
    <property type="molecule type" value="Genomic_DNA"/>
</dbReference>
<evidence type="ECO:0000256" key="4">
    <source>
        <dbReference type="ARBA" id="ARBA00022490"/>
    </source>
</evidence>
<dbReference type="InterPro" id="IPR036421">
    <property type="entry name" value="Fe_dep_repressor_sf"/>
</dbReference>
<evidence type="ECO:0000256" key="12">
    <source>
        <dbReference type="ARBA" id="ARBA00032593"/>
    </source>
</evidence>
<dbReference type="InterPro" id="IPR036388">
    <property type="entry name" value="WH-like_DNA-bd_sf"/>
</dbReference>
<evidence type="ECO:0000313" key="14">
    <source>
        <dbReference type="EMBL" id="EJF46786.1"/>
    </source>
</evidence>
<keyword evidence="5" id="KW-0678">Repressor</keyword>
<comment type="subcellular location">
    <subcellularLocation>
        <location evidence="1">Cytoplasm</location>
    </subcellularLocation>
</comment>
<name>J0XDJ5_9ACTO</name>
<reference evidence="14 15" key="1">
    <citation type="submission" date="2012-05" db="EMBL/GenBank/DDBJ databases">
        <authorList>
            <person name="Harkins D.M."/>
            <person name="Madupu R."/>
            <person name="Durkin A.S."/>
            <person name="Torralba M."/>
            <person name="Methe B."/>
            <person name="Sutton G.G."/>
            <person name="Nelson K.E."/>
        </authorList>
    </citation>
    <scope>NUCLEOTIDE SEQUENCE [LARGE SCALE GENOMIC DNA]</scope>
    <source>
        <strain evidence="14 15">F0490</strain>
    </source>
</reference>
<dbReference type="Gene3D" id="1.10.60.10">
    <property type="entry name" value="Iron dependent repressor, metal binding and dimerisation domain"/>
    <property type="match status" value="1"/>
</dbReference>
<keyword evidence="8" id="KW-0238">DNA-binding</keyword>
<dbReference type="FunFam" id="1.10.60.10:FF:000004">
    <property type="entry name" value="DtxR family transcriptional regulator"/>
    <property type="match status" value="1"/>
</dbReference>
<dbReference type="Gene3D" id="1.10.10.10">
    <property type="entry name" value="Winged helix-like DNA-binding domain superfamily/Winged helix DNA-binding domain"/>
    <property type="match status" value="1"/>
</dbReference>
<dbReference type="SMART" id="SM00899">
    <property type="entry name" value="FeoA"/>
    <property type="match status" value="1"/>
</dbReference>
<accession>J0XDJ5</accession>
<comment type="similarity">
    <text evidence="2">Belongs to the DtxR/MntR family.</text>
</comment>
<dbReference type="SMART" id="SM00529">
    <property type="entry name" value="HTH_DTXR"/>
    <property type="match status" value="1"/>
</dbReference>
<proteinExistence type="inferred from homology"/>
<evidence type="ECO:0000256" key="2">
    <source>
        <dbReference type="ARBA" id="ARBA00007871"/>
    </source>
</evidence>
<evidence type="ECO:0000256" key="8">
    <source>
        <dbReference type="ARBA" id="ARBA00023125"/>
    </source>
</evidence>
<dbReference type="InterPro" id="IPR008988">
    <property type="entry name" value="Transcriptional_repressor_C"/>
</dbReference>
<keyword evidence="6" id="KW-0408">Iron</keyword>
<keyword evidence="15" id="KW-1185">Reference proteome</keyword>
<dbReference type="GO" id="GO:0003677">
    <property type="term" value="F:DNA binding"/>
    <property type="evidence" value="ECO:0007669"/>
    <property type="project" value="UniProtKB-KW"/>
</dbReference>
<dbReference type="Proteomes" id="UP000004578">
    <property type="component" value="Unassembled WGS sequence"/>
</dbReference>
<dbReference type="GO" id="GO:0005737">
    <property type="term" value="C:cytoplasm"/>
    <property type="evidence" value="ECO:0007669"/>
    <property type="project" value="UniProtKB-SubCell"/>
</dbReference>
<dbReference type="AlphaFoldDB" id="J0XDJ5"/>
<keyword evidence="7" id="KW-0805">Transcription regulation</keyword>
<evidence type="ECO:0000256" key="11">
    <source>
        <dbReference type="ARBA" id="ARBA00023211"/>
    </source>
</evidence>
<dbReference type="SUPFAM" id="SSF46785">
    <property type="entry name" value="Winged helix' DNA-binding domain"/>
    <property type="match status" value="1"/>
</dbReference>
<dbReference type="PANTHER" id="PTHR33238:SF11">
    <property type="entry name" value="TRANSCRIPTIONAL REGULATOR MNTR"/>
    <property type="match status" value="1"/>
</dbReference>
<dbReference type="Pfam" id="PF01325">
    <property type="entry name" value="Fe_dep_repress"/>
    <property type="match status" value="1"/>
</dbReference>
<comment type="subunit">
    <text evidence="3">Homodimer.</text>
</comment>
<dbReference type="SUPFAM" id="SSF50037">
    <property type="entry name" value="C-terminal domain of transcriptional repressors"/>
    <property type="match status" value="1"/>
</dbReference>
<dbReference type="GO" id="GO:0045892">
    <property type="term" value="P:negative regulation of DNA-templated transcription"/>
    <property type="evidence" value="ECO:0007669"/>
    <property type="project" value="TreeGrafter"/>
</dbReference>
<protein>
    <recommendedName>
        <fullName evidence="12">Manganese transport regulator</fullName>
    </recommendedName>
</protein>
<dbReference type="Pfam" id="PF02742">
    <property type="entry name" value="Fe_dep_repr_C"/>
    <property type="match status" value="1"/>
</dbReference>
<dbReference type="GO" id="GO:0046914">
    <property type="term" value="F:transition metal ion binding"/>
    <property type="evidence" value="ECO:0007669"/>
    <property type="project" value="InterPro"/>
</dbReference>
<dbReference type="PANTHER" id="PTHR33238">
    <property type="entry name" value="IRON (METAL) DEPENDENT REPRESSOR, DTXR FAMILY"/>
    <property type="match status" value="1"/>
</dbReference>
<dbReference type="Pfam" id="PF04023">
    <property type="entry name" value="FeoA"/>
    <property type="match status" value="1"/>
</dbReference>
<evidence type="ECO:0000259" key="13">
    <source>
        <dbReference type="PROSITE" id="PS50944"/>
    </source>
</evidence>
<keyword evidence="11" id="KW-0464">Manganese</keyword>
<dbReference type="RefSeq" id="WP_005869298.1">
    <property type="nucleotide sequence ID" value="NZ_AKFS01000118.1"/>
</dbReference>
<evidence type="ECO:0000256" key="6">
    <source>
        <dbReference type="ARBA" id="ARBA00023004"/>
    </source>
</evidence>
<evidence type="ECO:0000256" key="7">
    <source>
        <dbReference type="ARBA" id="ARBA00023015"/>
    </source>
</evidence>
<evidence type="ECO:0000313" key="15">
    <source>
        <dbReference type="Proteomes" id="UP000004578"/>
    </source>
</evidence>
<dbReference type="SUPFAM" id="SSF47979">
    <property type="entry name" value="Iron-dependent repressor protein, dimerization domain"/>
    <property type="match status" value="1"/>
</dbReference>
<evidence type="ECO:0000256" key="3">
    <source>
        <dbReference type="ARBA" id="ARBA00011738"/>
    </source>
</evidence>
<dbReference type="PROSITE" id="PS50944">
    <property type="entry name" value="HTH_DTXR"/>
    <property type="match status" value="1"/>
</dbReference>
<evidence type="ECO:0000256" key="1">
    <source>
        <dbReference type="ARBA" id="ARBA00004496"/>
    </source>
</evidence>
<keyword evidence="10" id="KW-0804">Transcription</keyword>
<keyword evidence="9" id="KW-0010">Activator</keyword>
<evidence type="ECO:0000256" key="5">
    <source>
        <dbReference type="ARBA" id="ARBA00022491"/>
    </source>
</evidence>
<dbReference type="InterPro" id="IPR038157">
    <property type="entry name" value="FeoA_core_dom"/>
</dbReference>
<comment type="caution">
    <text evidence="14">The sequence shown here is derived from an EMBL/GenBank/DDBJ whole genome shotgun (WGS) entry which is preliminary data.</text>
</comment>
<dbReference type="OrthoDB" id="9791355at2"/>
<sequence length="226" mass="24098">MGEARTGHSPVVEDILKIIWSAQERGEDGIAVNEVAARMGVVPSTASENVARLTEQGLIDHKPYRKAHLTAEGRRVAIGIVRRHRLLETYLHEALGFDWVEVHEEAEALEHAVSDRLLERLDRVLGHPSRDPHGDPIPRPDGSVADEAGVLLPLVAEGAGCVVARVSDRDPQALREFDAAGLVPGASLTVVRNEGGVVVVALGGAPMVRLGAEQAGAITVRLAEAD</sequence>
<dbReference type="PATRIC" id="fig|1125717.3.peg.796"/>
<dbReference type="InterPro" id="IPR036390">
    <property type="entry name" value="WH_DNA-bd_sf"/>
</dbReference>
<dbReference type="Gene3D" id="2.30.30.90">
    <property type="match status" value="1"/>
</dbReference>
<dbReference type="InterPro" id="IPR022687">
    <property type="entry name" value="HTH_DTXR"/>
</dbReference>
<dbReference type="InterPro" id="IPR022689">
    <property type="entry name" value="Iron_dep_repressor"/>
</dbReference>
<keyword evidence="4" id="KW-0963">Cytoplasm</keyword>
<organism evidence="14 15">
    <name type="scientific">Schaalia georgiae F0490</name>
    <dbReference type="NCBI Taxonomy" id="1125717"/>
    <lineage>
        <taxon>Bacteria</taxon>
        <taxon>Bacillati</taxon>
        <taxon>Actinomycetota</taxon>
        <taxon>Actinomycetes</taxon>
        <taxon>Actinomycetales</taxon>
        <taxon>Actinomycetaceae</taxon>
        <taxon>Schaalia</taxon>
    </lineage>
</organism>
<dbReference type="InterPro" id="IPR007167">
    <property type="entry name" value="Fe-transptr_FeoA-like"/>
</dbReference>
<gene>
    <name evidence="14" type="ORF">HMPREF1317_1265</name>
</gene>
<dbReference type="GO" id="GO:0003700">
    <property type="term" value="F:DNA-binding transcription factor activity"/>
    <property type="evidence" value="ECO:0007669"/>
    <property type="project" value="InterPro"/>
</dbReference>
<feature type="domain" description="HTH dtxR-type" evidence="13">
    <location>
        <begin position="9"/>
        <end position="70"/>
    </location>
</feature>